<organism evidence="2 3">
    <name type="scientific">Sporosarcina siberiensis</name>
    <dbReference type="NCBI Taxonomy" id="1365606"/>
    <lineage>
        <taxon>Bacteria</taxon>
        <taxon>Bacillati</taxon>
        <taxon>Bacillota</taxon>
        <taxon>Bacilli</taxon>
        <taxon>Bacillales</taxon>
        <taxon>Caryophanaceae</taxon>
        <taxon>Sporosarcina</taxon>
    </lineage>
</organism>
<accession>A0ABW4SGN2</accession>
<dbReference type="Proteomes" id="UP001597218">
    <property type="component" value="Unassembled WGS sequence"/>
</dbReference>
<dbReference type="PANTHER" id="PTHR38433:SF1">
    <property type="entry name" value="DUF1641 DOMAIN-CONTAINING PROTEIN"/>
    <property type="match status" value="1"/>
</dbReference>
<proteinExistence type="predicted"/>
<dbReference type="InterPro" id="IPR012440">
    <property type="entry name" value="DUF1641"/>
</dbReference>
<evidence type="ECO:0000313" key="3">
    <source>
        <dbReference type="Proteomes" id="UP001597218"/>
    </source>
</evidence>
<evidence type="ECO:0000256" key="1">
    <source>
        <dbReference type="SAM" id="Coils"/>
    </source>
</evidence>
<dbReference type="EMBL" id="JBHUGI010000032">
    <property type="protein sequence ID" value="MFD1928561.1"/>
    <property type="molecule type" value="Genomic_DNA"/>
</dbReference>
<name>A0ABW4SGN2_9BACL</name>
<feature type="coiled-coil region" evidence="1">
    <location>
        <begin position="16"/>
        <end position="43"/>
    </location>
</feature>
<reference evidence="3" key="1">
    <citation type="journal article" date="2019" name="Int. J. Syst. Evol. Microbiol.">
        <title>The Global Catalogue of Microorganisms (GCM) 10K type strain sequencing project: providing services to taxonomists for standard genome sequencing and annotation.</title>
        <authorList>
            <consortium name="The Broad Institute Genomics Platform"/>
            <consortium name="The Broad Institute Genome Sequencing Center for Infectious Disease"/>
            <person name="Wu L."/>
            <person name="Ma J."/>
        </authorList>
    </citation>
    <scope>NUCLEOTIDE SEQUENCE [LARGE SCALE GENOMIC DNA]</scope>
    <source>
        <strain evidence="3">CGMCC 4.7177</strain>
    </source>
</reference>
<dbReference type="Pfam" id="PF07849">
    <property type="entry name" value="DUF1641"/>
    <property type="match status" value="1"/>
</dbReference>
<comment type="caution">
    <text evidence="2">The sequence shown here is derived from an EMBL/GenBank/DDBJ whole genome shotgun (WGS) entry which is preliminary data.</text>
</comment>
<sequence length="159" mass="17503">MAVPITSIKKKQYTPEQIQEQKLEELQALLAKQDEALEKILSITGELNDIGVLDAVAAMVKAKEQIAKIAVDQVSREPITNLINHVMNASAVMSSIDPAITSKLVESVRSGLNEAELYRDNDEKVGVIQLMTLLKDDDINRGLKFGLDFLKGMGRELGK</sequence>
<keyword evidence="3" id="KW-1185">Reference proteome</keyword>
<keyword evidence="1" id="KW-0175">Coiled coil</keyword>
<protein>
    <submittedName>
        <fullName evidence="2">DUF1641 domain-containing protein</fullName>
    </submittedName>
</protein>
<evidence type="ECO:0000313" key="2">
    <source>
        <dbReference type="EMBL" id="MFD1928561.1"/>
    </source>
</evidence>
<gene>
    <name evidence="2" type="ORF">ACFSFY_11025</name>
</gene>
<dbReference type="PANTHER" id="PTHR38433">
    <property type="match status" value="1"/>
</dbReference>
<dbReference type="RefSeq" id="WP_381538006.1">
    <property type="nucleotide sequence ID" value="NZ_JBHUGI010000032.1"/>
</dbReference>